<dbReference type="RefSeq" id="WP_015276468.1">
    <property type="nucleotide sequence ID" value="NC_019936.1"/>
</dbReference>
<dbReference type="EMBL" id="CP003071">
    <property type="protein sequence ID" value="AGA86160.1"/>
    <property type="molecule type" value="Genomic_DNA"/>
</dbReference>
<reference evidence="1 2" key="1">
    <citation type="submission" date="2011-10" db="EMBL/GenBank/DDBJ databases">
        <title>Complete sequence of chromosome of Pseudomonas stutzeri RCH2.</title>
        <authorList>
            <consortium name="US DOE Joint Genome Institute"/>
            <person name="Lucas S."/>
            <person name="Han J."/>
            <person name="Lapidus A."/>
            <person name="Cheng J.-F."/>
            <person name="Goodwin L."/>
            <person name="Pitluck S."/>
            <person name="Peters L."/>
            <person name="Ovchinnikova G."/>
            <person name="Zeytun A."/>
            <person name="Lu M."/>
            <person name="Detter J.C."/>
            <person name="Han C."/>
            <person name="Tapia R."/>
            <person name="Land M."/>
            <person name="Hauser L."/>
            <person name="Kyrpides N."/>
            <person name="Ivanova N."/>
            <person name="Pagani I."/>
            <person name="Chakraborty R."/>
            <person name="Arkin A."/>
            <person name="Dehal P."/>
            <person name="Wall J."/>
            <person name="Hazen T."/>
            <person name="Woyke T."/>
        </authorList>
    </citation>
    <scope>NUCLEOTIDE SEQUENCE [LARGE SCALE GENOMIC DNA]</scope>
    <source>
        <strain evidence="1 2">RCH2</strain>
    </source>
</reference>
<dbReference type="Proteomes" id="UP000010820">
    <property type="component" value="Chromosome"/>
</dbReference>
<accession>L0GL82</accession>
<evidence type="ECO:0000313" key="2">
    <source>
        <dbReference type="Proteomes" id="UP000010820"/>
    </source>
</evidence>
<dbReference type="AlphaFoldDB" id="L0GL82"/>
<proteinExistence type="predicted"/>
<name>L0GL82_STUST</name>
<sequence length="182" mass="20005">MNRSLLAVLALGSLLSGCGSTHLYPNDVPPSSLRLVQVVDVASSAALAQDKIFLAELERTGIPRSDIRDGHIIIGRVYCCGGSAEYPTRQYAFVPASLVIEPLDIVEVRAGTPPSSGNRATANRVTRIVQKHDAPTRQCAWVPPDPGLWMRVLYCEWMVEQGWIEQTGWNHTWLKPTATPDE</sequence>
<dbReference type="STRING" id="644801.Psest_1610"/>
<evidence type="ECO:0008006" key="3">
    <source>
        <dbReference type="Google" id="ProtNLM"/>
    </source>
</evidence>
<protein>
    <recommendedName>
        <fullName evidence="3">Lipoprotein</fullName>
    </recommendedName>
</protein>
<dbReference type="HOGENOM" id="CLU_1480832_0_0_6"/>
<evidence type="ECO:0000313" key="1">
    <source>
        <dbReference type="EMBL" id="AGA86160.1"/>
    </source>
</evidence>
<gene>
    <name evidence="1" type="ORF">Psest_1610</name>
</gene>
<dbReference type="PROSITE" id="PS51257">
    <property type="entry name" value="PROKAR_LIPOPROTEIN"/>
    <property type="match status" value="1"/>
</dbReference>
<dbReference type="PATRIC" id="fig|644801.3.peg.1569"/>
<dbReference type="KEGG" id="psh:Psest_1610"/>
<organism evidence="1 2">
    <name type="scientific">Stutzerimonas stutzeri RCH2</name>
    <dbReference type="NCBI Taxonomy" id="644801"/>
    <lineage>
        <taxon>Bacteria</taxon>
        <taxon>Pseudomonadati</taxon>
        <taxon>Pseudomonadota</taxon>
        <taxon>Gammaproteobacteria</taxon>
        <taxon>Pseudomonadales</taxon>
        <taxon>Pseudomonadaceae</taxon>
        <taxon>Stutzerimonas</taxon>
    </lineage>
</organism>